<dbReference type="SMART" id="SM00293">
    <property type="entry name" value="PWWP"/>
    <property type="match status" value="1"/>
</dbReference>
<feature type="region of interest" description="Disordered" evidence="1">
    <location>
        <begin position="107"/>
        <end position="134"/>
    </location>
</feature>
<dbReference type="PANTHER" id="PTHR12550">
    <property type="entry name" value="HEPATOMA-DERIVED GROWTH FACTOR-RELATED"/>
    <property type="match status" value="1"/>
</dbReference>
<reference evidence="4" key="1">
    <citation type="submission" date="2023-03" db="UniProtKB">
        <authorList>
            <consortium name="WormBaseParasite"/>
        </authorList>
    </citation>
    <scope>IDENTIFICATION</scope>
</reference>
<evidence type="ECO:0000256" key="1">
    <source>
        <dbReference type="SAM" id="MobiDB-lite"/>
    </source>
</evidence>
<dbReference type="Gene3D" id="2.30.30.140">
    <property type="match status" value="1"/>
</dbReference>
<evidence type="ECO:0000313" key="4">
    <source>
        <dbReference type="WBParaSite" id="ALUE_0000885601-mRNA-1"/>
    </source>
</evidence>
<sequence length="799" mass="88884">MIKAYPLQFLCTMTAYQSGDLVWAKMKGFPPWPAKVLHSTQLSDVPSNRYSVMFFGTKETAIMKGSDLFNYFQHRTQFEVMRKQKGFAEAIQEIRVEAGLDDSKKRDSMFGCVNKRSPSPPSSILHANRGRMRRSSTKLNADDFFLEPLERKRSTSRSSRRSGTEPVSSPKAKLKSSKSEKKIGGRTPDRRRSESAKRNSFSFLDGLDPIDSIGDQSFSPMLCDGALSSLLDGLDAEVDIEGNARPSKRFQKQKAFEEFISSVRSPSRERSTSTSSSCRMRLISGMSDVFDELLESVQFNPAELLSAIDSLPSEEERPATPEEPLPMPAPTKRCSDCGCECELFGLKWRCTGKSCLKWNGTHNPFGSGEESIFQGMDALVPSSLHTENVSGQFAGQTDPKSEEGSTILNMALSNNDKSTNWASIDVCPPAPSLQPNSTADHQTNSVQRAALIPSCSSVSFQRPLGLQERPPQSQNAATNERPLLPRRQLGTGRPKSYKVEKTPPVSENGQRHCAFCGGQVRPQMCGGNKHRWRCVDKKCRKWYGWVRSNEEIPKDLGKKGRWKDLALKIKPKGDGLEGNAHCSSGSVGVPHSQNAYITAALPLCEKSVKKLGRPPKGHAKLKLKTKRKATDTASENDTVLSEGERPKRKYMRRDPRSNDEVSRQSPCSPLPPEILFWQPSAMEQRGRWWTSEKRRHEMSPEREWSTQVLDVAAAMRLIGNAMNAAANTRYFCMHAPTSWLIADEPGTVTGTLDLLMDALMSSLGPILSLTAKVPQFRVDSETIQRLWNASAVHTPLFPS</sequence>
<feature type="compositionally biased region" description="Basic residues" evidence="1">
    <location>
        <begin position="611"/>
        <end position="627"/>
    </location>
</feature>
<feature type="region of interest" description="Disordered" evidence="1">
    <location>
        <begin position="611"/>
        <end position="668"/>
    </location>
</feature>
<dbReference type="WBParaSite" id="ALUE_0000885601-mRNA-1">
    <property type="protein sequence ID" value="ALUE_0000885601-mRNA-1"/>
    <property type="gene ID" value="ALUE_0000885601"/>
</dbReference>
<accession>A0A9J2PGX1</accession>
<dbReference type="PROSITE" id="PS50812">
    <property type="entry name" value="PWWP"/>
    <property type="match status" value="1"/>
</dbReference>
<dbReference type="AlphaFoldDB" id="A0A9J2PGX1"/>
<dbReference type="Pfam" id="PF00855">
    <property type="entry name" value="PWWP"/>
    <property type="match status" value="1"/>
</dbReference>
<name>A0A9J2PGX1_ASCLU</name>
<dbReference type="InterPro" id="IPR000313">
    <property type="entry name" value="PWWP_dom"/>
</dbReference>
<dbReference type="SUPFAM" id="SSF63748">
    <property type="entry name" value="Tudor/PWWP/MBT"/>
    <property type="match status" value="1"/>
</dbReference>
<feature type="domain" description="PWWP" evidence="2">
    <location>
        <begin position="18"/>
        <end position="74"/>
    </location>
</feature>
<dbReference type="PANTHER" id="PTHR12550:SF70">
    <property type="entry name" value="JIL-1 ANCHORING AND STABILIZING PROTEIN, ISOFORM A"/>
    <property type="match status" value="1"/>
</dbReference>
<keyword evidence="3" id="KW-1185">Reference proteome</keyword>
<dbReference type="CDD" id="cd05834">
    <property type="entry name" value="PWWP_HRP"/>
    <property type="match status" value="1"/>
</dbReference>
<protein>
    <submittedName>
        <fullName evidence="4">PWWP domain-containing protein</fullName>
    </submittedName>
</protein>
<feature type="compositionally biased region" description="Basic and acidic residues" evidence="1">
    <location>
        <begin position="177"/>
        <end position="197"/>
    </location>
</feature>
<organism evidence="3 4">
    <name type="scientific">Ascaris lumbricoides</name>
    <name type="common">Giant roundworm</name>
    <dbReference type="NCBI Taxonomy" id="6252"/>
    <lineage>
        <taxon>Eukaryota</taxon>
        <taxon>Metazoa</taxon>
        <taxon>Ecdysozoa</taxon>
        <taxon>Nematoda</taxon>
        <taxon>Chromadorea</taxon>
        <taxon>Rhabditida</taxon>
        <taxon>Spirurina</taxon>
        <taxon>Ascaridomorpha</taxon>
        <taxon>Ascaridoidea</taxon>
        <taxon>Ascarididae</taxon>
        <taxon>Ascaris</taxon>
    </lineage>
</organism>
<dbReference type="Proteomes" id="UP000036681">
    <property type="component" value="Unplaced"/>
</dbReference>
<feature type="compositionally biased region" description="Basic and acidic residues" evidence="1">
    <location>
        <begin position="652"/>
        <end position="662"/>
    </location>
</feature>
<feature type="region of interest" description="Disordered" evidence="1">
    <location>
        <begin position="150"/>
        <end position="198"/>
    </location>
</feature>
<proteinExistence type="predicted"/>
<evidence type="ECO:0000259" key="2">
    <source>
        <dbReference type="PROSITE" id="PS50812"/>
    </source>
</evidence>
<evidence type="ECO:0000313" key="3">
    <source>
        <dbReference type="Proteomes" id="UP000036681"/>
    </source>
</evidence>
<feature type="region of interest" description="Disordered" evidence="1">
    <location>
        <begin position="465"/>
        <end position="505"/>
    </location>
</feature>